<dbReference type="EMBL" id="CP159255">
    <property type="protein sequence ID" value="XCG52019.1"/>
    <property type="molecule type" value="Genomic_DNA"/>
</dbReference>
<dbReference type="AlphaFoldDB" id="A0AAU8CYV0"/>
<keyword evidence="1" id="KW-0614">Plasmid</keyword>
<sequence length="89" mass="9606">MEIIINNPANVELMLDASANGRPALEPIDPLIAKELGKDYGPHNESTVTAGYLVGQKMYALGYEKMPSKALSQGCVAKTAAIFRKRRGT</sequence>
<reference evidence="1" key="1">
    <citation type="submission" date="2024-06" db="EMBL/GenBank/DDBJ databases">
        <title>Mesorhizobium karijinii sp. nov., a symbiont of the iconic Swainsona formosa from arid Australia.</title>
        <authorList>
            <person name="Hill Y.J."/>
            <person name="Watkin E.L.J."/>
            <person name="O'Hara G.W."/>
            <person name="Terpolilli J."/>
            <person name="Tye M.L."/>
            <person name="Kohlmeier M.G."/>
        </authorList>
    </citation>
    <scope>NUCLEOTIDE SEQUENCE</scope>
    <source>
        <strain evidence="1">WSM2240</strain>
        <plasmid evidence="1">pMk2240B</plasmid>
    </source>
</reference>
<organism evidence="1">
    <name type="scientific">Mesorhizobium sp. WSM2240</name>
    <dbReference type="NCBI Taxonomy" id="3228851"/>
    <lineage>
        <taxon>Bacteria</taxon>
        <taxon>Pseudomonadati</taxon>
        <taxon>Pseudomonadota</taxon>
        <taxon>Alphaproteobacteria</taxon>
        <taxon>Hyphomicrobiales</taxon>
        <taxon>Phyllobacteriaceae</taxon>
        <taxon>Mesorhizobium</taxon>
    </lineage>
</organism>
<geneLocation type="plasmid" evidence="1">
    <name>pMk2240B</name>
</geneLocation>
<evidence type="ECO:0000313" key="1">
    <source>
        <dbReference type="EMBL" id="XCG52019.1"/>
    </source>
</evidence>
<accession>A0AAU8CYV0</accession>
<proteinExistence type="predicted"/>
<gene>
    <name evidence="1" type="ORF">ABVK50_29015</name>
</gene>
<name>A0AAU8CYV0_9HYPH</name>
<protein>
    <submittedName>
        <fullName evidence="1">Uncharacterized protein</fullName>
    </submittedName>
</protein>
<dbReference type="RefSeq" id="WP_353646281.1">
    <property type="nucleotide sequence ID" value="NZ_CP159255.1"/>
</dbReference>